<protein>
    <submittedName>
        <fullName evidence="2">Uncharacterized protein</fullName>
    </submittedName>
</protein>
<sequence length="451" mass="51331">MPYKERVMDNQDGSFSMQFKCGARVLDARPILYPEYQEKSWPWSDPETVPAQMYWRHGAFTVDDATVEETLQEILDWAEKNPNDIVILGLKRFTTDKKHHKGLNGREQYRMAKEKMIEVMNQLKIPFYDDGGGCAALNGLTVAKAYAYSALPPREGGGVDFSALGQPRKMRGPNGGHVLGIINCQDSNWQDKYGCYLKKENLPDDLGSSAEEREELSFHQQKERQTEKKQTTQPERMAGFDMDTPIEDLTAEQIDTLFHIASRLNTTSGDLQTHSEALAVSPASSFLDKREEENDRKETEKSAFFKKAWKAWDDINDYPDYICSSSKHKKSQPAFSQMWQYCQAHFDPSVKPRSNRMFIQQVFWQQTAHTLVWTVALHQSILEDILDSKINKRLGINLVKSAGTEDDPSFVAGSVNWLMVDNICTVGVQELKAGIVFHQNRVVQAARDSKA</sequence>
<proteinExistence type="predicted"/>
<feature type="region of interest" description="Disordered" evidence="1">
    <location>
        <begin position="206"/>
        <end position="236"/>
    </location>
</feature>
<dbReference type="PROSITE" id="PS50007">
    <property type="entry name" value="PIPLC_X_DOMAIN"/>
    <property type="match status" value="1"/>
</dbReference>
<dbReference type="InterPro" id="IPR017946">
    <property type="entry name" value="PLC-like_Pdiesterase_TIM-brl"/>
</dbReference>
<organism evidence="2">
    <name type="scientific">Chromera velia CCMP2878</name>
    <dbReference type="NCBI Taxonomy" id="1169474"/>
    <lineage>
        <taxon>Eukaryota</taxon>
        <taxon>Sar</taxon>
        <taxon>Alveolata</taxon>
        <taxon>Colpodellida</taxon>
        <taxon>Chromeraceae</taxon>
        <taxon>Chromera</taxon>
    </lineage>
</organism>
<dbReference type="GO" id="GO:0008081">
    <property type="term" value="F:phosphoric diester hydrolase activity"/>
    <property type="evidence" value="ECO:0007669"/>
    <property type="project" value="InterPro"/>
</dbReference>
<dbReference type="AlphaFoldDB" id="A0A0G4FSC0"/>
<reference evidence="2" key="1">
    <citation type="submission" date="2014-11" db="EMBL/GenBank/DDBJ databases">
        <authorList>
            <person name="Otto D Thomas"/>
            <person name="Naeem Raeece"/>
        </authorList>
    </citation>
    <scope>NUCLEOTIDE SEQUENCE</scope>
</reference>
<feature type="compositionally biased region" description="Basic and acidic residues" evidence="1">
    <location>
        <begin position="215"/>
        <end position="230"/>
    </location>
</feature>
<dbReference type="EMBL" id="CDMZ01000573">
    <property type="protein sequence ID" value="CEM17144.1"/>
    <property type="molecule type" value="Genomic_DNA"/>
</dbReference>
<accession>A0A0G4FSC0</accession>
<dbReference type="Gene3D" id="3.20.20.190">
    <property type="entry name" value="Phosphatidylinositol (PI) phosphodiesterase"/>
    <property type="match status" value="1"/>
</dbReference>
<gene>
    <name evidence="2" type="ORF">Cvel_3651</name>
</gene>
<evidence type="ECO:0000256" key="1">
    <source>
        <dbReference type="SAM" id="MobiDB-lite"/>
    </source>
</evidence>
<dbReference type="SUPFAM" id="SSF51695">
    <property type="entry name" value="PLC-like phosphodiesterases"/>
    <property type="match status" value="1"/>
</dbReference>
<dbReference type="VEuPathDB" id="CryptoDB:Cvel_3651"/>
<name>A0A0G4FSC0_9ALVE</name>
<dbReference type="GO" id="GO:0006629">
    <property type="term" value="P:lipid metabolic process"/>
    <property type="evidence" value="ECO:0007669"/>
    <property type="project" value="InterPro"/>
</dbReference>
<evidence type="ECO:0000313" key="2">
    <source>
        <dbReference type="EMBL" id="CEM17144.1"/>
    </source>
</evidence>